<dbReference type="EMBL" id="ML178819">
    <property type="protein sequence ID" value="TFL04124.1"/>
    <property type="molecule type" value="Genomic_DNA"/>
</dbReference>
<dbReference type="STRING" id="1884261.A0A5C3R0B3"/>
<feature type="region of interest" description="Disordered" evidence="5">
    <location>
        <begin position="393"/>
        <end position="444"/>
    </location>
</feature>
<feature type="region of interest" description="Disordered" evidence="5">
    <location>
        <begin position="456"/>
        <end position="529"/>
    </location>
</feature>
<keyword evidence="2 4" id="KW-0863">Zinc-finger</keyword>
<feature type="compositionally biased region" description="Polar residues" evidence="5">
    <location>
        <begin position="132"/>
        <end position="153"/>
    </location>
</feature>
<dbReference type="InterPro" id="IPR018957">
    <property type="entry name" value="Znf_C3HC4_RING-type"/>
</dbReference>
<evidence type="ECO:0000313" key="7">
    <source>
        <dbReference type="EMBL" id="TFL04124.1"/>
    </source>
</evidence>
<dbReference type="AlphaFoldDB" id="A0A5C3R0B3"/>
<dbReference type="PANTHER" id="PTHR12109">
    <property type="entry name" value="RING FINGER PROTEIN 141-RELATED"/>
    <property type="match status" value="1"/>
</dbReference>
<gene>
    <name evidence="7" type="ORF">BDV98DRAFT_360989</name>
</gene>
<feature type="domain" description="RING-type" evidence="6">
    <location>
        <begin position="188"/>
        <end position="241"/>
    </location>
</feature>
<dbReference type="Pfam" id="PF00097">
    <property type="entry name" value="zf-C3HC4"/>
    <property type="match status" value="1"/>
</dbReference>
<evidence type="ECO:0000256" key="5">
    <source>
        <dbReference type="SAM" id="MobiDB-lite"/>
    </source>
</evidence>
<dbReference type="OrthoDB" id="6105938at2759"/>
<dbReference type="PROSITE" id="PS50089">
    <property type="entry name" value="ZF_RING_2"/>
    <property type="match status" value="1"/>
</dbReference>
<dbReference type="GO" id="GO:0008270">
    <property type="term" value="F:zinc ion binding"/>
    <property type="evidence" value="ECO:0007669"/>
    <property type="project" value="UniProtKB-KW"/>
</dbReference>
<feature type="compositionally biased region" description="Acidic residues" evidence="5">
    <location>
        <begin position="476"/>
        <end position="487"/>
    </location>
</feature>
<reference evidence="7 8" key="1">
    <citation type="journal article" date="2019" name="Nat. Ecol. Evol.">
        <title>Megaphylogeny resolves global patterns of mushroom evolution.</title>
        <authorList>
            <person name="Varga T."/>
            <person name="Krizsan K."/>
            <person name="Foldi C."/>
            <person name="Dima B."/>
            <person name="Sanchez-Garcia M."/>
            <person name="Sanchez-Ramirez S."/>
            <person name="Szollosi G.J."/>
            <person name="Szarkandi J.G."/>
            <person name="Papp V."/>
            <person name="Albert L."/>
            <person name="Andreopoulos W."/>
            <person name="Angelini C."/>
            <person name="Antonin V."/>
            <person name="Barry K.W."/>
            <person name="Bougher N.L."/>
            <person name="Buchanan P."/>
            <person name="Buyck B."/>
            <person name="Bense V."/>
            <person name="Catcheside P."/>
            <person name="Chovatia M."/>
            <person name="Cooper J."/>
            <person name="Damon W."/>
            <person name="Desjardin D."/>
            <person name="Finy P."/>
            <person name="Geml J."/>
            <person name="Haridas S."/>
            <person name="Hughes K."/>
            <person name="Justo A."/>
            <person name="Karasinski D."/>
            <person name="Kautmanova I."/>
            <person name="Kiss B."/>
            <person name="Kocsube S."/>
            <person name="Kotiranta H."/>
            <person name="LaButti K.M."/>
            <person name="Lechner B.E."/>
            <person name="Liimatainen K."/>
            <person name="Lipzen A."/>
            <person name="Lukacs Z."/>
            <person name="Mihaltcheva S."/>
            <person name="Morgado L.N."/>
            <person name="Niskanen T."/>
            <person name="Noordeloos M.E."/>
            <person name="Ohm R.A."/>
            <person name="Ortiz-Santana B."/>
            <person name="Ovrebo C."/>
            <person name="Racz N."/>
            <person name="Riley R."/>
            <person name="Savchenko A."/>
            <person name="Shiryaev A."/>
            <person name="Soop K."/>
            <person name="Spirin V."/>
            <person name="Szebenyi C."/>
            <person name="Tomsovsky M."/>
            <person name="Tulloss R.E."/>
            <person name="Uehling J."/>
            <person name="Grigoriev I.V."/>
            <person name="Vagvolgyi C."/>
            <person name="Papp T."/>
            <person name="Martin F.M."/>
            <person name="Miettinen O."/>
            <person name="Hibbett D.S."/>
            <person name="Nagy L.G."/>
        </authorList>
    </citation>
    <scope>NUCLEOTIDE SEQUENCE [LARGE SCALE GENOMIC DNA]</scope>
    <source>
        <strain evidence="7 8">CBS 309.79</strain>
    </source>
</reference>
<evidence type="ECO:0000313" key="8">
    <source>
        <dbReference type="Proteomes" id="UP000305067"/>
    </source>
</evidence>
<feature type="compositionally biased region" description="Basic and acidic residues" evidence="5">
    <location>
        <begin position="44"/>
        <end position="56"/>
    </location>
</feature>
<sequence>MPSDQPASSGTSTEIHSKDQPATTRQSNAKKRTAPDEGSSSQTREIKKLKTESSRRSDKKKRTVKKKRSQPITARVLPTNGLPPHHSGKHAQRGSMAIKQLRSEVKDKAKSPALGAENGDEGAAQDGFPSAKQLSAPSSSKGKSRDTTPASAKSNEEVLRLRKEVEQLTSLLQMHQKTLTQVHQNATCQICIDTMHKPYTLAPCGHLACYDCLVSWFKAPAPSGGDQPPPLARRKTCPHCRAVVRERPIEAWGVKSIVHNLVESGLLKGVSAPTATPEENAPKDLWEGIFRPLSKNPDTDPYGLFEGRIDRLGGEMSGPQIGMYDAEDGVHRCIDCMHELFGGVCSSCAREYPENPEFGMDDEDSDTDLDFGGHGHRRFGFLGQLFANEPEFDDEEDLDEDEDYPIVHHPWPPQHHHHRHHHHPHPDDEEGSDYEGSFIDDGPAPVRNEVIEIDGDSESGEEDGTPAHHLGNGTIELDDDDDDDISVDDSAPVRRVPARRLIYNVDSDEEQEMDSDVDVQVHHRHQGPR</sequence>
<feature type="compositionally biased region" description="Basic residues" evidence="5">
    <location>
        <begin position="414"/>
        <end position="424"/>
    </location>
</feature>
<protein>
    <recommendedName>
        <fullName evidence="6">RING-type domain-containing protein</fullName>
    </recommendedName>
</protein>
<dbReference type="InterPro" id="IPR047126">
    <property type="entry name" value="RNF141-like"/>
</dbReference>
<dbReference type="SUPFAM" id="SSF57850">
    <property type="entry name" value="RING/U-box"/>
    <property type="match status" value="1"/>
</dbReference>
<keyword evidence="3" id="KW-0862">Zinc</keyword>
<feature type="compositionally biased region" description="Basic residues" evidence="5">
    <location>
        <begin position="57"/>
        <end position="69"/>
    </location>
</feature>
<feature type="compositionally biased region" description="Acidic residues" evidence="5">
    <location>
        <begin position="393"/>
        <end position="404"/>
    </location>
</feature>
<accession>A0A5C3R0B3</accession>
<feature type="compositionally biased region" description="Basic and acidic residues" evidence="5">
    <location>
        <begin position="101"/>
        <end position="110"/>
    </location>
</feature>
<proteinExistence type="predicted"/>
<evidence type="ECO:0000256" key="1">
    <source>
        <dbReference type="ARBA" id="ARBA00022723"/>
    </source>
</evidence>
<keyword evidence="1" id="KW-0479">Metal-binding</keyword>
<evidence type="ECO:0000259" key="6">
    <source>
        <dbReference type="PROSITE" id="PS50089"/>
    </source>
</evidence>
<organism evidence="7 8">
    <name type="scientific">Pterulicium gracile</name>
    <dbReference type="NCBI Taxonomy" id="1884261"/>
    <lineage>
        <taxon>Eukaryota</taxon>
        <taxon>Fungi</taxon>
        <taxon>Dikarya</taxon>
        <taxon>Basidiomycota</taxon>
        <taxon>Agaricomycotina</taxon>
        <taxon>Agaricomycetes</taxon>
        <taxon>Agaricomycetidae</taxon>
        <taxon>Agaricales</taxon>
        <taxon>Pleurotineae</taxon>
        <taxon>Pterulaceae</taxon>
        <taxon>Pterulicium</taxon>
    </lineage>
</organism>
<name>A0A5C3R0B3_9AGAR</name>
<dbReference type="SMART" id="SM00184">
    <property type="entry name" value="RING"/>
    <property type="match status" value="1"/>
</dbReference>
<evidence type="ECO:0000256" key="4">
    <source>
        <dbReference type="PROSITE-ProRule" id="PRU00175"/>
    </source>
</evidence>
<dbReference type="InterPro" id="IPR013083">
    <property type="entry name" value="Znf_RING/FYVE/PHD"/>
</dbReference>
<feature type="region of interest" description="Disordered" evidence="5">
    <location>
        <begin position="1"/>
        <end position="158"/>
    </location>
</feature>
<evidence type="ECO:0000256" key="3">
    <source>
        <dbReference type="ARBA" id="ARBA00022833"/>
    </source>
</evidence>
<dbReference type="Gene3D" id="3.30.40.10">
    <property type="entry name" value="Zinc/RING finger domain, C3HC4 (zinc finger)"/>
    <property type="match status" value="1"/>
</dbReference>
<feature type="compositionally biased region" description="Polar residues" evidence="5">
    <location>
        <begin position="1"/>
        <end position="27"/>
    </location>
</feature>
<feature type="compositionally biased region" description="Acidic residues" evidence="5">
    <location>
        <begin position="506"/>
        <end position="517"/>
    </location>
</feature>
<keyword evidence="8" id="KW-1185">Reference proteome</keyword>
<dbReference type="Proteomes" id="UP000305067">
    <property type="component" value="Unassembled WGS sequence"/>
</dbReference>
<evidence type="ECO:0000256" key="2">
    <source>
        <dbReference type="ARBA" id="ARBA00022771"/>
    </source>
</evidence>
<dbReference type="InterPro" id="IPR001841">
    <property type="entry name" value="Znf_RING"/>
</dbReference>